<sequence length="114" mass="13196">MEQNIEDITNRAPAVKVGGMRVPAADHPVPVVRKEYERKTQDDEEANEDERELEKTEKFEYERQTRLAAGERMARMQGNQPKHEPTNNFRQKENIYVNQPVLHNHNKSGAAAQN</sequence>
<dbReference type="OrthoDB" id="2370379at2759"/>
<evidence type="ECO:0000313" key="3">
    <source>
        <dbReference type="Proteomes" id="UP000726737"/>
    </source>
</evidence>
<keyword evidence="3" id="KW-1185">Reference proteome</keyword>
<reference evidence="2" key="1">
    <citation type="journal article" date="2020" name="Fungal Divers.">
        <title>Resolving the Mortierellaceae phylogeny through synthesis of multi-gene phylogenetics and phylogenomics.</title>
        <authorList>
            <person name="Vandepol N."/>
            <person name="Liber J."/>
            <person name="Desiro A."/>
            <person name="Na H."/>
            <person name="Kennedy M."/>
            <person name="Barry K."/>
            <person name="Grigoriev I.V."/>
            <person name="Miller A.N."/>
            <person name="O'Donnell K."/>
            <person name="Stajich J.E."/>
            <person name="Bonito G."/>
        </authorList>
    </citation>
    <scope>NUCLEOTIDE SEQUENCE</scope>
    <source>
        <strain evidence="2">KOD948</strain>
    </source>
</reference>
<proteinExistence type="predicted"/>
<organism evidence="2 3">
    <name type="scientific">Mortierella polycephala</name>
    <dbReference type="NCBI Taxonomy" id="41804"/>
    <lineage>
        <taxon>Eukaryota</taxon>
        <taxon>Fungi</taxon>
        <taxon>Fungi incertae sedis</taxon>
        <taxon>Mucoromycota</taxon>
        <taxon>Mortierellomycotina</taxon>
        <taxon>Mortierellomycetes</taxon>
        <taxon>Mortierellales</taxon>
        <taxon>Mortierellaceae</taxon>
        <taxon>Mortierella</taxon>
    </lineage>
</organism>
<evidence type="ECO:0000256" key="1">
    <source>
        <dbReference type="SAM" id="MobiDB-lite"/>
    </source>
</evidence>
<gene>
    <name evidence="2" type="ORF">BG011_005546</name>
</gene>
<protein>
    <submittedName>
        <fullName evidence="2">Uncharacterized protein</fullName>
    </submittedName>
</protein>
<accession>A0A9P6PWV7</accession>
<evidence type="ECO:0000313" key="2">
    <source>
        <dbReference type="EMBL" id="KAG0254736.1"/>
    </source>
</evidence>
<feature type="compositionally biased region" description="Basic and acidic residues" evidence="1">
    <location>
        <begin position="32"/>
        <end position="41"/>
    </location>
</feature>
<dbReference type="EMBL" id="JAAAJA010000386">
    <property type="protein sequence ID" value="KAG0254736.1"/>
    <property type="molecule type" value="Genomic_DNA"/>
</dbReference>
<dbReference type="AlphaFoldDB" id="A0A9P6PWV7"/>
<name>A0A9P6PWV7_9FUNG</name>
<feature type="compositionally biased region" description="Acidic residues" evidence="1">
    <location>
        <begin position="42"/>
        <end position="51"/>
    </location>
</feature>
<comment type="caution">
    <text evidence="2">The sequence shown here is derived from an EMBL/GenBank/DDBJ whole genome shotgun (WGS) entry which is preliminary data.</text>
</comment>
<feature type="region of interest" description="Disordered" evidence="1">
    <location>
        <begin position="19"/>
        <end position="59"/>
    </location>
</feature>
<dbReference type="Proteomes" id="UP000726737">
    <property type="component" value="Unassembled WGS sequence"/>
</dbReference>